<dbReference type="RefSeq" id="WP_226652780.1">
    <property type="nucleotide sequence ID" value="NZ_BNDW01000102.1"/>
</dbReference>
<dbReference type="Gene3D" id="3.40.50.1820">
    <property type="entry name" value="alpha/beta hydrolase"/>
    <property type="match status" value="1"/>
</dbReference>
<feature type="domain" description="Alpha/beta-hydrolase catalytic" evidence="3">
    <location>
        <begin position="317"/>
        <end position="595"/>
    </location>
</feature>
<feature type="transmembrane region" description="Helical" evidence="2">
    <location>
        <begin position="86"/>
        <end position="110"/>
    </location>
</feature>
<evidence type="ECO:0000259" key="3">
    <source>
        <dbReference type="Pfam" id="PF10081"/>
    </source>
</evidence>
<evidence type="ECO:0000313" key="5">
    <source>
        <dbReference type="EMBL" id="GHI26726.1"/>
    </source>
</evidence>
<feature type="transmembrane region" description="Helical" evidence="2">
    <location>
        <begin position="205"/>
        <end position="223"/>
    </location>
</feature>
<feature type="domain" description="Alpha/beta-hydrolase N-terminal" evidence="4">
    <location>
        <begin position="76"/>
        <end position="284"/>
    </location>
</feature>
<dbReference type="InterPro" id="IPR027788">
    <property type="entry name" value="Alpha/beta-hydrolase_N_dom"/>
</dbReference>
<dbReference type="Proteomes" id="UP001052739">
    <property type="component" value="Unassembled WGS sequence"/>
</dbReference>
<dbReference type="Pfam" id="PF10081">
    <property type="entry name" value="Abhydrolase_9"/>
    <property type="match status" value="1"/>
</dbReference>
<feature type="compositionally biased region" description="Pro residues" evidence="1">
    <location>
        <begin position="11"/>
        <end position="25"/>
    </location>
</feature>
<accession>A0ABQ3PNX6</accession>
<dbReference type="InterPro" id="IPR029058">
    <property type="entry name" value="AB_hydrolase_fold"/>
</dbReference>
<dbReference type="SUPFAM" id="SSF53137">
    <property type="entry name" value="Translational machinery components"/>
    <property type="match status" value="1"/>
</dbReference>
<evidence type="ECO:0000313" key="6">
    <source>
        <dbReference type="Proteomes" id="UP001052739"/>
    </source>
</evidence>
<evidence type="ECO:0000256" key="1">
    <source>
        <dbReference type="SAM" id="MobiDB-lite"/>
    </source>
</evidence>
<name>A0ABQ3PNX6_9ACTN</name>
<feature type="transmembrane region" description="Helical" evidence="2">
    <location>
        <begin position="162"/>
        <end position="184"/>
    </location>
</feature>
<organism evidence="5 6">
    <name type="scientific">Streptomyces hydrogenans</name>
    <dbReference type="NCBI Taxonomy" id="1873719"/>
    <lineage>
        <taxon>Bacteria</taxon>
        <taxon>Bacillati</taxon>
        <taxon>Actinomycetota</taxon>
        <taxon>Actinomycetes</taxon>
        <taxon>Kitasatosporales</taxon>
        <taxon>Streptomycetaceae</taxon>
        <taxon>Streptomyces</taxon>
    </lineage>
</organism>
<keyword evidence="2" id="KW-1133">Transmembrane helix</keyword>
<dbReference type="EMBL" id="BNDW01000102">
    <property type="protein sequence ID" value="GHI26726.1"/>
    <property type="molecule type" value="Genomic_DNA"/>
</dbReference>
<feature type="transmembrane region" description="Helical" evidence="2">
    <location>
        <begin position="62"/>
        <end position="80"/>
    </location>
</feature>
<dbReference type="SUPFAM" id="SSF53474">
    <property type="entry name" value="alpha/beta-Hydrolases"/>
    <property type="match status" value="1"/>
</dbReference>
<comment type="caution">
    <text evidence="5">The sequence shown here is derived from an EMBL/GenBank/DDBJ whole genome shotgun (WGS) entry which is preliminary data.</text>
</comment>
<keyword evidence="2" id="KW-0812">Transmembrane</keyword>
<keyword evidence="6" id="KW-1185">Reference proteome</keyword>
<feature type="transmembrane region" description="Helical" evidence="2">
    <location>
        <begin position="122"/>
        <end position="142"/>
    </location>
</feature>
<dbReference type="Pfam" id="PF15420">
    <property type="entry name" value="Abhydrolase_9_N"/>
    <property type="match status" value="1"/>
</dbReference>
<protein>
    <submittedName>
        <fullName evidence="5">Membrane protein</fullName>
    </submittedName>
</protein>
<gene>
    <name evidence="5" type="ORF">Shyd_80970</name>
</gene>
<evidence type="ECO:0000256" key="2">
    <source>
        <dbReference type="SAM" id="Phobius"/>
    </source>
</evidence>
<proteinExistence type="predicted"/>
<feature type="region of interest" description="Disordered" evidence="1">
    <location>
        <begin position="1"/>
        <end position="28"/>
    </location>
</feature>
<keyword evidence="2" id="KW-0472">Membrane</keyword>
<evidence type="ECO:0000259" key="4">
    <source>
        <dbReference type="Pfam" id="PF15420"/>
    </source>
</evidence>
<reference evidence="5" key="1">
    <citation type="submission" date="2024-05" db="EMBL/GenBank/DDBJ databases">
        <title>Whole genome shotgun sequence of Streptomyces hydrogenans NBRC 13475.</title>
        <authorList>
            <person name="Komaki H."/>
            <person name="Tamura T."/>
        </authorList>
    </citation>
    <scope>NUCLEOTIDE SEQUENCE</scope>
    <source>
        <strain evidence="5">NBRC 13475</strain>
    </source>
</reference>
<dbReference type="InterPro" id="IPR027787">
    <property type="entry name" value="Alpha/beta-hydrolase_catalytic"/>
</dbReference>
<sequence>MTSTDRTPHPARSPDPAPGPAPGPRTPAALARRAADRCLAFARRPCWDRPDPAYRVRRWPDLTALCLATVFFWSSLSPSLVPRPWYLQGIVGGITAAIGYALGSTVAWLFRAVVPRHPGERVRVRCWQAYWLLAPLASLWLVSESARTQRRLRVLQDLPPSLTWHTPMIALISLALLALALLLARLVRLGAVTLIRLLGRLLPRPVAYATGALLTALAVLVGVRDIVYDRGIVDVADRIAAATNGGTKAGIERPASRFVSGGPGSLLGWDTLGYEGRNFTGSTPTRTALTAWSGHPARDPVRVYVPSTPPVAFADDRPFAAQAALAVRELDRTGAFDRAVLAVAGTTGTGWVDPNVAEALEYMYRGDTAIVAVQYSYLPSWVSFLVDKEKAGQATRALVDAVRARLATLPEGRGPKLVVTGESLGAYAVEASFGSVDALLAGTDGALLMGPPDFSPISRELRRDRDPASPVWRPEYDGGRHVRFGQFPAADLARPAAAWEHPRVVYLQNASDPVVWWSPGLLLDRPRWLSRPLGPDITPEIRWFPFVTFWQTSVDMAVSYGVDAPHGHRYGAGAVDGWAAVVPPEGWTDADTTRLRAYIGHRRAAY</sequence>